<dbReference type="GO" id="GO:0005524">
    <property type="term" value="F:ATP binding"/>
    <property type="evidence" value="ECO:0007669"/>
    <property type="project" value="UniProtKB-UniRule"/>
</dbReference>
<dbReference type="GO" id="GO:0008716">
    <property type="term" value="F:D-alanine-D-alanine ligase activity"/>
    <property type="evidence" value="ECO:0007669"/>
    <property type="project" value="UniProtKB-UniRule"/>
</dbReference>
<dbReference type="InterPro" id="IPR011127">
    <property type="entry name" value="Dala_Dala_lig_N"/>
</dbReference>
<dbReference type="GO" id="GO:0009252">
    <property type="term" value="P:peptidoglycan biosynthetic process"/>
    <property type="evidence" value="ECO:0007669"/>
    <property type="project" value="UniProtKB-UniRule"/>
</dbReference>
<comment type="pathway">
    <text evidence="10">Cell wall biogenesis; peptidoglycan biosynthesis.</text>
</comment>
<evidence type="ECO:0000256" key="4">
    <source>
        <dbReference type="ARBA" id="ARBA00022598"/>
    </source>
</evidence>
<dbReference type="Proteomes" id="UP000245921">
    <property type="component" value="Unassembled WGS sequence"/>
</dbReference>
<feature type="binding site" evidence="12">
    <location>
        <position position="258"/>
    </location>
    <ligand>
        <name>Mg(2+)</name>
        <dbReference type="ChEBI" id="CHEBI:18420"/>
        <label>1</label>
    </ligand>
</feature>
<evidence type="ECO:0000256" key="7">
    <source>
        <dbReference type="ARBA" id="ARBA00022960"/>
    </source>
</evidence>
<gene>
    <name evidence="10" type="primary">ddl</name>
    <name evidence="15" type="ORF">C7380_11763</name>
</gene>
<feature type="active site" evidence="11">
    <location>
        <position position="13"/>
    </location>
</feature>
<keyword evidence="12" id="KW-0460">Magnesium</keyword>
<evidence type="ECO:0000256" key="12">
    <source>
        <dbReference type="PIRSR" id="PIRSR039102-3"/>
    </source>
</evidence>
<comment type="subcellular location">
    <subcellularLocation>
        <location evidence="1 10">Cytoplasm</location>
    </subcellularLocation>
</comment>
<dbReference type="InterPro" id="IPR011095">
    <property type="entry name" value="Dala_Dala_lig_C"/>
</dbReference>
<dbReference type="HAMAP" id="MF_00047">
    <property type="entry name" value="Dala_Dala_lig"/>
    <property type="match status" value="1"/>
</dbReference>
<dbReference type="GO" id="GO:0071555">
    <property type="term" value="P:cell wall organization"/>
    <property type="evidence" value="ECO:0007669"/>
    <property type="project" value="UniProtKB-KW"/>
</dbReference>
<evidence type="ECO:0000256" key="3">
    <source>
        <dbReference type="ARBA" id="ARBA00022490"/>
    </source>
</evidence>
<evidence type="ECO:0000256" key="6">
    <source>
        <dbReference type="ARBA" id="ARBA00022840"/>
    </source>
</evidence>
<proteinExistence type="inferred from homology"/>
<dbReference type="NCBIfam" id="NF002378">
    <property type="entry name" value="PRK01372.1"/>
    <property type="match status" value="1"/>
</dbReference>
<keyword evidence="5 13" id="KW-0547">Nucleotide-binding</keyword>
<evidence type="ECO:0000256" key="11">
    <source>
        <dbReference type="PIRSR" id="PIRSR039102-1"/>
    </source>
</evidence>
<evidence type="ECO:0000313" key="16">
    <source>
        <dbReference type="Proteomes" id="UP000245921"/>
    </source>
</evidence>
<dbReference type="PROSITE" id="PS50975">
    <property type="entry name" value="ATP_GRASP"/>
    <property type="match status" value="1"/>
</dbReference>
<accession>A0AA45HI02</accession>
<keyword evidence="16" id="KW-1185">Reference proteome</keyword>
<comment type="function">
    <text evidence="10">Cell wall formation.</text>
</comment>
<dbReference type="Pfam" id="PF07478">
    <property type="entry name" value="Dala_Dala_lig_C"/>
    <property type="match status" value="1"/>
</dbReference>
<dbReference type="SUPFAM" id="SSF56059">
    <property type="entry name" value="Glutathione synthetase ATP-binding domain-like"/>
    <property type="match status" value="1"/>
</dbReference>
<dbReference type="RefSeq" id="WP_109605815.1">
    <property type="nucleotide sequence ID" value="NZ_QGGI01000017.1"/>
</dbReference>
<keyword evidence="4 10" id="KW-0436">Ligase</keyword>
<sequence>MNIGLIVGGKSEEREISLKSAYNVKKSLEKLNYDFIIFEPTDKDFFKKIQEIDIVFNCIHGDYGEDGKIQGFLETLNKKYTCSDSDACYITYDKYAFYEFFKDKLNLPKTHITKEYIKNPFENYPVIIKQRKGGSSNGVFIAHDEKEYSEYLKYNLKKYNQTMIQEYIKGEEYTISVLENSQNFITLPYLKIKPKKEFYDYQSKYTEGFTNLIIDNIEDPKIKNEIEKTKNTLLKYFNFKDIFRIDIIIKDNNPYILEINTVPGLTNLSDLPTSANAAGIDFTKLVEIIINNHI</sequence>
<evidence type="ECO:0000256" key="13">
    <source>
        <dbReference type="PROSITE-ProRule" id="PRU00409"/>
    </source>
</evidence>
<dbReference type="InterPro" id="IPR013815">
    <property type="entry name" value="ATP_grasp_subdomain_1"/>
</dbReference>
<keyword evidence="8 10" id="KW-0573">Peptidoglycan synthesis</keyword>
<keyword evidence="6 13" id="KW-0067">ATP-binding</keyword>
<dbReference type="Gene3D" id="3.40.50.20">
    <property type="match status" value="1"/>
</dbReference>
<dbReference type="Pfam" id="PF01820">
    <property type="entry name" value="Dala_Dala_lig_N"/>
    <property type="match status" value="1"/>
</dbReference>
<comment type="catalytic activity">
    <reaction evidence="10">
        <text>2 D-alanine + ATP = D-alanyl-D-alanine + ADP + phosphate + H(+)</text>
        <dbReference type="Rhea" id="RHEA:11224"/>
        <dbReference type="ChEBI" id="CHEBI:15378"/>
        <dbReference type="ChEBI" id="CHEBI:30616"/>
        <dbReference type="ChEBI" id="CHEBI:43474"/>
        <dbReference type="ChEBI" id="CHEBI:57416"/>
        <dbReference type="ChEBI" id="CHEBI:57822"/>
        <dbReference type="ChEBI" id="CHEBI:456216"/>
        <dbReference type="EC" id="6.3.2.4"/>
    </reaction>
</comment>
<dbReference type="InterPro" id="IPR016185">
    <property type="entry name" value="PreATP-grasp_dom_sf"/>
</dbReference>
<dbReference type="InterPro" id="IPR000291">
    <property type="entry name" value="D-Ala_lig_Van_CS"/>
</dbReference>
<keyword evidence="3 10" id="KW-0963">Cytoplasm</keyword>
<dbReference type="SUPFAM" id="SSF52440">
    <property type="entry name" value="PreATP-grasp domain"/>
    <property type="match status" value="1"/>
</dbReference>
<dbReference type="GO" id="GO:0005737">
    <property type="term" value="C:cytoplasm"/>
    <property type="evidence" value="ECO:0007669"/>
    <property type="project" value="UniProtKB-SubCell"/>
</dbReference>
<evidence type="ECO:0000256" key="1">
    <source>
        <dbReference type="ARBA" id="ARBA00004496"/>
    </source>
</evidence>
<reference evidence="15 16" key="1">
    <citation type="submission" date="2018-05" db="EMBL/GenBank/DDBJ databases">
        <title>Genomic Encyclopedia of Type Strains, Phase IV (KMG-IV): sequencing the most valuable type-strain genomes for metagenomic binning, comparative biology and taxonomic classification.</title>
        <authorList>
            <person name="Goeker M."/>
        </authorList>
    </citation>
    <scope>NUCLEOTIDE SEQUENCE [LARGE SCALE GENOMIC DNA]</scope>
    <source>
        <strain evidence="15 16">DSM 24906</strain>
    </source>
</reference>
<protein>
    <recommendedName>
        <fullName evidence="10">D-alanine--D-alanine ligase</fullName>
        <ecNumber evidence="10">6.3.2.4</ecNumber>
    </recommendedName>
    <alternativeName>
        <fullName evidence="10">D-Ala-D-Ala ligase</fullName>
    </alternativeName>
    <alternativeName>
        <fullName evidence="10">D-alanylalanine synthetase</fullName>
    </alternativeName>
</protein>
<dbReference type="InterPro" id="IPR011761">
    <property type="entry name" value="ATP-grasp"/>
</dbReference>
<feature type="binding site" evidence="12">
    <location>
        <position position="258"/>
    </location>
    <ligand>
        <name>Mg(2+)</name>
        <dbReference type="ChEBI" id="CHEBI:18420"/>
        <label>2</label>
    </ligand>
</feature>
<evidence type="ECO:0000313" key="15">
    <source>
        <dbReference type="EMBL" id="PWJ88773.1"/>
    </source>
</evidence>
<feature type="binding site" evidence="12">
    <location>
        <position position="246"/>
    </location>
    <ligand>
        <name>Mg(2+)</name>
        <dbReference type="ChEBI" id="CHEBI:18420"/>
        <label>1</label>
    </ligand>
</feature>
<evidence type="ECO:0000256" key="10">
    <source>
        <dbReference type="HAMAP-Rule" id="MF_00047"/>
    </source>
</evidence>
<dbReference type="PANTHER" id="PTHR23132:SF23">
    <property type="entry name" value="D-ALANINE--D-ALANINE LIGASE B"/>
    <property type="match status" value="1"/>
</dbReference>
<dbReference type="Gene3D" id="3.30.1490.20">
    <property type="entry name" value="ATP-grasp fold, A domain"/>
    <property type="match status" value="1"/>
</dbReference>
<evidence type="ECO:0000256" key="5">
    <source>
        <dbReference type="ARBA" id="ARBA00022741"/>
    </source>
</evidence>
<dbReference type="InterPro" id="IPR005905">
    <property type="entry name" value="D_ala_D_ala"/>
</dbReference>
<name>A0AA45HI02_9BACT</name>
<dbReference type="PROSITE" id="PS00843">
    <property type="entry name" value="DALA_DALA_LIGASE_1"/>
    <property type="match status" value="1"/>
</dbReference>
<evidence type="ECO:0000259" key="14">
    <source>
        <dbReference type="PROSITE" id="PS50975"/>
    </source>
</evidence>
<dbReference type="PANTHER" id="PTHR23132">
    <property type="entry name" value="D-ALANINE--D-ALANINE LIGASE"/>
    <property type="match status" value="1"/>
</dbReference>
<feature type="active site" evidence="11">
    <location>
        <position position="135"/>
    </location>
</feature>
<dbReference type="GO" id="GO:0008360">
    <property type="term" value="P:regulation of cell shape"/>
    <property type="evidence" value="ECO:0007669"/>
    <property type="project" value="UniProtKB-KW"/>
</dbReference>
<evidence type="ECO:0000256" key="2">
    <source>
        <dbReference type="ARBA" id="ARBA00010871"/>
    </source>
</evidence>
<keyword evidence="12" id="KW-0464">Manganese</keyword>
<keyword evidence="7 10" id="KW-0133">Cell shape</keyword>
<keyword evidence="9 10" id="KW-0961">Cell wall biogenesis/degradation</keyword>
<evidence type="ECO:0000256" key="9">
    <source>
        <dbReference type="ARBA" id="ARBA00023316"/>
    </source>
</evidence>
<dbReference type="PIRSF" id="PIRSF039102">
    <property type="entry name" value="Ddl/VanB"/>
    <property type="match status" value="1"/>
</dbReference>
<keyword evidence="12" id="KW-0479">Metal-binding</keyword>
<dbReference type="EC" id="6.3.2.4" evidence="10"/>
<feature type="domain" description="ATP-grasp" evidence="14">
    <location>
        <begin position="99"/>
        <end position="291"/>
    </location>
</feature>
<comment type="cofactor">
    <cofactor evidence="12">
        <name>Mg(2+)</name>
        <dbReference type="ChEBI" id="CHEBI:18420"/>
    </cofactor>
    <cofactor evidence="12">
        <name>Mn(2+)</name>
        <dbReference type="ChEBI" id="CHEBI:29035"/>
    </cofactor>
    <text evidence="12">Binds 2 magnesium or manganese ions per subunit.</text>
</comment>
<organism evidence="15 16">
    <name type="scientific">Oceanotoga teriensis</name>
    <dbReference type="NCBI Taxonomy" id="515440"/>
    <lineage>
        <taxon>Bacteria</taxon>
        <taxon>Thermotogati</taxon>
        <taxon>Thermotogota</taxon>
        <taxon>Thermotogae</taxon>
        <taxon>Petrotogales</taxon>
        <taxon>Petrotogaceae</taxon>
        <taxon>Oceanotoga</taxon>
    </lineage>
</organism>
<dbReference type="AlphaFoldDB" id="A0AA45HI02"/>
<dbReference type="Gene3D" id="3.30.470.20">
    <property type="entry name" value="ATP-grasp fold, B domain"/>
    <property type="match status" value="1"/>
</dbReference>
<dbReference type="EMBL" id="QGGI01000017">
    <property type="protein sequence ID" value="PWJ88773.1"/>
    <property type="molecule type" value="Genomic_DNA"/>
</dbReference>
<comment type="similarity">
    <text evidence="2 10">Belongs to the D-alanine--D-alanine ligase family.</text>
</comment>
<dbReference type="GO" id="GO:0046872">
    <property type="term" value="F:metal ion binding"/>
    <property type="evidence" value="ECO:0007669"/>
    <property type="project" value="UniProtKB-KW"/>
</dbReference>
<feature type="binding site" evidence="12">
    <location>
        <position position="260"/>
    </location>
    <ligand>
        <name>Mg(2+)</name>
        <dbReference type="ChEBI" id="CHEBI:18420"/>
        <label>2</label>
    </ligand>
</feature>
<comment type="caution">
    <text evidence="15">The sequence shown here is derived from an EMBL/GenBank/DDBJ whole genome shotgun (WGS) entry which is preliminary data.</text>
</comment>
<feature type="active site" evidence="11">
    <location>
        <position position="269"/>
    </location>
</feature>
<evidence type="ECO:0000256" key="8">
    <source>
        <dbReference type="ARBA" id="ARBA00022984"/>
    </source>
</evidence>